<dbReference type="OrthoDB" id="10251744at2759"/>
<protein>
    <recommendedName>
        <fullName evidence="3 6">DNA replication complex GINS protein PSF3</fullName>
    </recommendedName>
</protein>
<dbReference type="InterPro" id="IPR038437">
    <property type="entry name" value="GINS_Psf3_sf"/>
</dbReference>
<dbReference type="InterPro" id="IPR036224">
    <property type="entry name" value="GINS_bundle-like_dom_sf"/>
</dbReference>
<evidence type="ECO:0000256" key="6">
    <source>
        <dbReference type="RuleBase" id="RU367161"/>
    </source>
</evidence>
<evidence type="ECO:0000259" key="9">
    <source>
        <dbReference type="Pfam" id="PF22466"/>
    </source>
</evidence>
<dbReference type="Pfam" id="PF05916">
    <property type="entry name" value="Sld5"/>
    <property type="match status" value="1"/>
</dbReference>
<evidence type="ECO:0000256" key="3">
    <source>
        <dbReference type="ARBA" id="ARBA00015140"/>
    </source>
</evidence>
<dbReference type="RefSeq" id="XP_014168341.1">
    <property type="nucleotide sequence ID" value="XM_014312866.1"/>
</dbReference>
<reference evidence="10 11" key="1">
    <citation type="journal article" date="2011" name="Proc. Natl. Acad. Sci. U.S.A.">
        <title>Genome and transcriptome analyses of the mountain pine beetle-fungal symbiont Grosmannia clavigera, a lodgepole pine pathogen.</title>
        <authorList>
            <person name="DiGuistini S."/>
            <person name="Wang Y."/>
            <person name="Liao N.Y."/>
            <person name="Taylor G."/>
            <person name="Tanguay P."/>
            <person name="Feau N."/>
            <person name="Henrissat B."/>
            <person name="Chan S.K."/>
            <person name="Hesse-Orce U."/>
            <person name="Alamouti S.M."/>
            <person name="Tsui C.K.M."/>
            <person name="Docking R.T."/>
            <person name="Levasseur A."/>
            <person name="Haridas S."/>
            <person name="Robertson G."/>
            <person name="Birol I."/>
            <person name="Holt R.A."/>
            <person name="Marra M.A."/>
            <person name="Hamelin R.C."/>
            <person name="Hirst M."/>
            <person name="Jones S.J.M."/>
            <person name="Bohlmann J."/>
            <person name="Breuil C."/>
        </authorList>
    </citation>
    <scope>NUCLEOTIDE SEQUENCE [LARGE SCALE GENOMIC DNA]</scope>
    <source>
        <strain evidence="11">kw1407 / UAMH 11150</strain>
    </source>
</reference>
<keyword evidence="4 6" id="KW-0235">DNA replication</keyword>
<dbReference type="Pfam" id="PF22466">
    <property type="entry name" value="PSF3_N"/>
    <property type="match status" value="1"/>
</dbReference>
<feature type="domain" description="GINS subunit" evidence="8">
    <location>
        <begin position="76"/>
        <end position="197"/>
    </location>
</feature>
<evidence type="ECO:0000313" key="10">
    <source>
        <dbReference type="EMBL" id="EFW98858.1"/>
    </source>
</evidence>
<evidence type="ECO:0000256" key="2">
    <source>
        <dbReference type="ARBA" id="ARBA00006343"/>
    </source>
</evidence>
<keyword evidence="5 6" id="KW-0539">Nucleus</keyword>
<feature type="region of interest" description="Disordered" evidence="7">
    <location>
        <begin position="142"/>
        <end position="170"/>
    </location>
</feature>
<feature type="domain" description="DNA replication complex GINS protein PSF3 N-terminal" evidence="9">
    <location>
        <begin position="4"/>
        <end position="55"/>
    </location>
</feature>
<dbReference type="AlphaFoldDB" id="F0XV69"/>
<evidence type="ECO:0000313" key="11">
    <source>
        <dbReference type="Proteomes" id="UP000007796"/>
    </source>
</evidence>
<keyword evidence="11" id="KW-1185">Reference proteome</keyword>
<dbReference type="GO" id="GO:0043596">
    <property type="term" value="C:nuclear replication fork"/>
    <property type="evidence" value="ECO:0007669"/>
    <property type="project" value="EnsemblFungi"/>
</dbReference>
<dbReference type="GO" id="GO:1902975">
    <property type="term" value="P:mitotic DNA replication initiation"/>
    <property type="evidence" value="ECO:0007669"/>
    <property type="project" value="TreeGrafter"/>
</dbReference>
<sequence length="209" mass="22816">MSYYDIDAILTDAEKIPCEFQIDVPGLGYLDQTPSHSLRRGTRLGLPLWLAEMLALAHSASDDNPPFLTLNLPPALTNDVVQALKADPRSVPLRDQSAHFYSLATRILDLFEERDLAVVLRTAFVGRSAEIGLHARKVGYGSAGGGSGSGSNTSNGDKKDDTNSSNLGIGSTGQEFLRGLDEWERQLFRHAHDGAKSGREFLDSVKRNY</sequence>
<dbReference type="Proteomes" id="UP000007796">
    <property type="component" value="Unassembled WGS sequence"/>
</dbReference>
<dbReference type="SUPFAM" id="SSF158573">
    <property type="entry name" value="GINS helical bundle-like"/>
    <property type="match status" value="1"/>
</dbReference>
<evidence type="ECO:0000256" key="1">
    <source>
        <dbReference type="ARBA" id="ARBA00004123"/>
    </source>
</evidence>
<dbReference type="HOGENOM" id="CLU_081646_0_1_1"/>
<dbReference type="GO" id="GO:0000811">
    <property type="term" value="C:GINS complex"/>
    <property type="evidence" value="ECO:0007669"/>
    <property type="project" value="UniProtKB-UniRule"/>
</dbReference>
<dbReference type="GO" id="GO:0000727">
    <property type="term" value="P:double-strand break repair via break-induced replication"/>
    <property type="evidence" value="ECO:0007669"/>
    <property type="project" value="EnsemblFungi"/>
</dbReference>
<evidence type="ECO:0000259" key="8">
    <source>
        <dbReference type="Pfam" id="PF05916"/>
    </source>
</evidence>
<dbReference type="STRING" id="655863.F0XV69"/>
<dbReference type="Gene3D" id="1.20.58.2050">
    <property type="match status" value="1"/>
</dbReference>
<dbReference type="InterPro" id="IPR021151">
    <property type="entry name" value="GINS_A"/>
</dbReference>
<gene>
    <name evidence="10" type="ORF">CMQ_4710</name>
</gene>
<dbReference type="eggNOG" id="KOG1106">
    <property type="taxonomic scope" value="Eukaryota"/>
</dbReference>
<dbReference type="GO" id="GO:0071162">
    <property type="term" value="C:CMG complex"/>
    <property type="evidence" value="ECO:0007669"/>
    <property type="project" value="EnsemblFungi"/>
</dbReference>
<dbReference type="GeneID" id="25977952"/>
<dbReference type="CDD" id="cd21693">
    <property type="entry name" value="GINS_B_Psf3"/>
    <property type="match status" value="1"/>
</dbReference>
<name>F0XV69_GROCL</name>
<dbReference type="CDD" id="cd11713">
    <property type="entry name" value="GINS_A_psf3"/>
    <property type="match status" value="1"/>
</dbReference>
<evidence type="ECO:0000256" key="5">
    <source>
        <dbReference type="ARBA" id="ARBA00023242"/>
    </source>
</evidence>
<dbReference type="EMBL" id="GL630006">
    <property type="protein sequence ID" value="EFW98858.1"/>
    <property type="molecule type" value="Genomic_DNA"/>
</dbReference>
<evidence type="ECO:0000256" key="7">
    <source>
        <dbReference type="SAM" id="MobiDB-lite"/>
    </source>
</evidence>
<comment type="subcellular location">
    <subcellularLocation>
        <location evidence="1 6">Nucleus</location>
    </subcellularLocation>
</comment>
<accession>F0XV69</accession>
<proteinExistence type="inferred from homology"/>
<dbReference type="InterPro" id="IPR055221">
    <property type="entry name" value="PSF3_N"/>
</dbReference>
<dbReference type="SUPFAM" id="SSF160059">
    <property type="entry name" value="PriA/YqbF domain"/>
    <property type="match status" value="1"/>
</dbReference>
<comment type="function">
    <text evidence="6">The GINS complex plays an essential role in the initiation of DNA replication.</text>
</comment>
<dbReference type="InterPro" id="IPR010492">
    <property type="entry name" value="GINS_Psf3"/>
</dbReference>
<comment type="subunit">
    <text evidence="6">Component of the GINS complex.</text>
</comment>
<dbReference type="PANTHER" id="PTHR22768:SF0">
    <property type="entry name" value="DNA REPLICATION COMPLEX GINS PROTEIN PSF3"/>
    <property type="match status" value="1"/>
</dbReference>
<evidence type="ECO:0000256" key="4">
    <source>
        <dbReference type="ARBA" id="ARBA00022705"/>
    </source>
</evidence>
<dbReference type="InParanoid" id="F0XV69"/>
<dbReference type="FunCoup" id="F0XV69">
    <property type="interactions" value="353"/>
</dbReference>
<organism evidence="11">
    <name type="scientific">Grosmannia clavigera (strain kw1407 / UAMH 11150)</name>
    <name type="common">Blue stain fungus</name>
    <name type="synonym">Graphiocladiella clavigera</name>
    <dbReference type="NCBI Taxonomy" id="655863"/>
    <lineage>
        <taxon>Eukaryota</taxon>
        <taxon>Fungi</taxon>
        <taxon>Dikarya</taxon>
        <taxon>Ascomycota</taxon>
        <taxon>Pezizomycotina</taxon>
        <taxon>Sordariomycetes</taxon>
        <taxon>Sordariomycetidae</taxon>
        <taxon>Ophiostomatales</taxon>
        <taxon>Ophiostomataceae</taxon>
        <taxon>Leptographium</taxon>
    </lineage>
</organism>
<comment type="similarity">
    <text evidence="2 6">Belongs to the GINS3/PSF3 family.</text>
</comment>
<dbReference type="PANTHER" id="PTHR22768">
    <property type="entry name" value="DNA REPLICATION COMPLEX GINS PROTEIN PSF3"/>
    <property type="match status" value="1"/>
</dbReference>